<evidence type="ECO:0000313" key="1">
    <source>
        <dbReference type="EMBL" id="KAL2786340.1"/>
    </source>
</evidence>
<gene>
    <name evidence="1" type="ORF">BJX66DRAFT_36463</name>
</gene>
<evidence type="ECO:0008006" key="3">
    <source>
        <dbReference type="Google" id="ProtNLM"/>
    </source>
</evidence>
<protein>
    <recommendedName>
        <fullName evidence="3">F-box domain-containing protein</fullName>
    </recommendedName>
</protein>
<sequence>MWVLRPGPPQGSKARVHPINGALPAKAQAPSSIAPISPTRGPIIVPFECLPVELILNIIVCTSDFVGLESLLILSPRVRAVFHTHPRIILDCIAKNPMTMMPDIQQRCRIIAMIHSNRLRPTDIDDDIYTCPHLLDSFSPSHTTDEEILHILHTAARIQRLACACLYTMQRNFVSAVDAVFGSEAAQKAGEPLTWIEEFRVYQALWHLELCCSLRNAATGR</sequence>
<organism evidence="1 2">
    <name type="scientific">Aspergillus keveii</name>
    <dbReference type="NCBI Taxonomy" id="714993"/>
    <lineage>
        <taxon>Eukaryota</taxon>
        <taxon>Fungi</taxon>
        <taxon>Dikarya</taxon>
        <taxon>Ascomycota</taxon>
        <taxon>Pezizomycotina</taxon>
        <taxon>Eurotiomycetes</taxon>
        <taxon>Eurotiomycetidae</taxon>
        <taxon>Eurotiales</taxon>
        <taxon>Aspergillaceae</taxon>
        <taxon>Aspergillus</taxon>
        <taxon>Aspergillus subgen. Nidulantes</taxon>
    </lineage>
</organism>
<comment type="caution">
    <text evidence="1">The sequence shown here is derived from an EMBL/GenBank/DDBJ whole genome shotgun (WGS) entry which is preliminary data.</text>
</comment>
<accession>A0ABR4FSX1</accession>
<proteinExistence type="predicted"/>
<name>A0ABR4FSX1_9EURO</name>
<dbReference type="EMBL" id="JBFTWV010000120">
    <property type="protein sequence ID" value="KAL2786340.1"/>
    <property type="molecule type" value="Genomic_DNA"/>
</dbReference>
<dbReference type="Proteomes" id="UP001610563">
    <property type="component" value="Unassembled WGS sequence"/>
</dbReference>
<keyword evidence="2" id="KW-1185">Reference proteome</keyword>
<reference evidence="1 2" key="1">
    <citation type="submission" date="2024-07" db="EMBL/GenBank/DDBJ databases">
        <title>Section-level genome sequencing and comparative genomics of Aspergillus sections Usti and Cavernicolus.</title>
        <authorList>
            <consortium name="Lawrence Berkeley National Laboratory"/>
            <person name="Nybo J.L."/>
            <person name="Vesth T.C."/>
            <person name="Theobald S."/>
            <person name="Frisvad J.C."/>
            <person name="Larsen T.O."/>
            <person name="Kjaerboelling I."/>
            <person name="Rothschild-Mancinelli K."/>
            <person name="Lyhne E.K."/>
            <person name="Kogle M.E."/>
            <person name="Barry K."/>
            <person name="Clum A."/>
            <person name="Na H."/>
            <person name="Ledsgaard L."/>
            <person name="Lin J."/>
            <person name="Lipzen A."/>
            <person name="Kuo A."/>
            <person name="Riley R."/>
            <person name="Mondo S."/>
            <person name="Labutti K."/>
            <person name="Haridas S."/>
            <person name="Pangalinan J."/>
            <person name="Salamov A.A."/>
            <person name="Simmons B.A."/>
            <person name="Magnuson J.K."/>
            <person name="Chen J."/>
            <person name="Drula E."/>
            <person name="Henrissat B."/>
            <person name="Wiebenga A."/>
            <person name="Lubbers R.J."/>
            <person name="Gomes A.C."/>
            <person name="Makela M.R."/>
            <person name="Stajich J."/>
            <person name="Grigoriev I.V."/>
            <person name="Mortensen U.H."/>
            <person name="De Vries R.P."/>
            <person name="Baker S.E."/>
            <person name="Andersen M.R."/>
        </authorList>
    </citation>
    <scope>NUCLEOTIDE SEQUENCE [LARGE SCALE GENOMIC DNA]</scope>
    <source>
        <strain evidence="1 2">CBS 209.92</strain>
    </source>
</reference>
<evidence type="ECO:0000313" key="2">
    <source>
        <dbReference type="Proteomes" id="UP001610563"/>
    </source>
</evidence>